<comment type="pathway">
    <text evidence="1 9 14">Porphyrin-containing compound metabolism; protoporphyrin-IX biosynthesis; 5-aminolevulinate from L-glutamyl-tRNA(Glu): step 1/2.</text>
</comment>
<dbReference type="Pfam" id="PF00745">
    <property type="entry name" value="GlutR_dimer"/>
    <property type="match status" value="1"/>
</dbReference>
<comment type="subunit">
    <text evidence="9">Homodimer.</text>
</comment>
<evidence type="ECO:0000256" key="1">
    <source>
        <dbReference type="ARBA" id="ARBA00005059"/>
    </source>
</evidence>
<dbReference type="Pfam" id="PF05201">
    <property type="entry name" value="GlutR_N"/>
    <property type="match status" value="1"/>
</dbReference>
<proteinExistence type="inferred from homology"/>
<comment type="function">
    <text evidence="9">Catalyzes the NADPH-dependent reduction of glutamyl-tRNA(Glu) to glutamate 1-semialdehyde (GSA).</text>
</comment>
<dbReference type="EMBL" id="FOOY01000004">
    <property type="protein sequence ID" value="SFG05658.1"/>
    <property type="molecule type" value="Genomic_DNA"/>
</dbReference>
<dbReference type="CDD" id="cd05213">
    <property type="entry name" value="NAD_bind_Glutamyl_tRNA_reduct"/>
    <property type="match status" value="1"/>
</dbReference>
<organism evidence="19 20">
    <name type="scientific">Sporolactobacillus nakayamae</name>
    <dbReference type="NCBI Taxonomy" id="269670"/>
    <lineage>
        <taxon>Bacteria</taxon>
        <taxon>Bacillati</taxon>
        <taxon>Bacillota</taxon>
        <taxon>Bacilli</taxon>
        <taxon>Bacillales</taxon>
        <taxon>Sporolactobacillaceae</taxon>
        <taxon>Sporolactobacillus</taxon>
    </lineage>
</organism>
<evidence type="ECO:0000256" key="4">
    <source>
        <dbReference type="ARBA" id="ARBA00022857"/>
    </source>
</evidence>
<comment type="domain">
    <text evidence="9">Possesses an unusual extended V-shaped dimeric structure with each monomer consisting of three distinct domains arranged along a curved 'spinal' alpha-helix. The N-terminal catalytic domain specifically recognizes the glutamate moiety of the substrate. The second domain is the NADPH-binding domain, and the third C-terminal domain is responsible for dimerization.</text>
</comment>
<evidence type="ECO:0000259" key="16">
    <source>
        <dbReference type="Pfam" id="PF00745"/>
    </source>
</evidence>
<dbReference type="STRING" id="269670.SAMN02982927_00491"/>
<dbReference type="NCBIfam" id="TIGR01035">
    <property type="entry name" value="hemA"/>
    <property type="match status" value="1"/>
</dbReference>
<evidence type="ECO:0000259" key="17">
    <source>
        <dbReference type="Pfam" id="PF01488"/>
    </source>
</evidence>
<dbReference type="UniPathway" id="UPA00251">
    <property type="reaction ID" value="UER00316"/>
</dbReference>
<evidence type="ECO:0000256" key="11">
    <source>
        <dbReference type="PIRSR" id="PIRSR000445-2"/>
    </source>
</evidence>
<dbReference type="FunFam" id="3.40.50.720:FF:000031">
    <property type="entry name" value="Glutamyl-tRNA reductase"/>
    <property type="match status" value="1"/>
</dbReference>
<gene>
    <name evidence="9" type="primary">hemA</name>
    <name evidence="19" type="ORF">SAMN02982927_00491</name>
</gene>
<reference evidence="20" key="1">
    <citation type="submission" date="2016-10" db="EMBL/GenBank/DDBJ databases">
        <authorList>
            <person name="Varghese N."/>
            <person name="Submissions S."/>
        </authorList>
    </citation>
    <scope>NUCLEOTIDE SEQUENCE [LARGE SCALE GENOMIC DNA]</scope>
    <source>
        <strain evidence="20">ATCC 700379</strain>
    </source>
</reference>
<evidence type="ECO:0000256" key="15">
    <source>
        <dbReference type="SAM" id="MobiDB-lite"/>
    </source>
</evidence>
<comment type="miscellaneous">
    <text evidence="9">During catalysis, the active site Cys acts as a nucleophile attacking the alpha-carbonyl group of tRNA-bound glutamate with the formation of a thioester intermediate between enzyme and glutamate, and the concomitant release of tRNA(Glu). The thioester intermediate is finally reduced by direct hydride transfer from NADPH, to form the product GSA.</text>
</comment>
<dbReference type="GO" id="GO:0019353">
    <property type="term" value="P:protoporphyrinogen IX biosynthetic process from glutamate"/>
    <property type="evidence" value="ECO:0007669"/>
    <property type="project" value="TreeGrafter"/>
</dbReference>
<evidence type="ECO:0000256" key="8">
    <source>
        <dbReference type="ARBA" id="ARBA00068659"/>
    </source>
</evidence>
<protein>
    <recommendedName>
        <fullName evidence="8 9">Glutamyl-tRNA reductase</fullName>
        <shortName evidence="9">GluTR</shortName>
        <ecNumber evidence="3 9">1.2.1.70</ecNumber>
    </recommendedName>
</protein>
<dbReference type="PROSITE" id="PS00747">
    <property type="entry name" value="GLUTR"/>
    <property type="match status" value="1"/>
</dbReference>
<dbReference type="AlphaFoldDB" id="A0A1I2NPR3"/>
<keyword evidence="5 9" id="KW-0560">Oxidoreductase</keyword>
<evidence type="ECO:0000256" key="7">
    <source>
        <dbReference type="ARBA" id="ARBA00047464"/>
    </source>
</evidence>
<evidence type="ECO:0000313" key="20">
    <source>
        <dbReference type="Proteomes" id="UP000198752"/>
    </source>
</evidence>
<comment type="catalytic activity">
    <reaction evidence="7 9 14">
        <text>(S)-4-amino-5-oxopentanoate + tRNA(Glu) + NADP(+) = L-glutamyl-tRNA(Glu) + NADPH + H(+)</text>
        <dbReference type="Rhea" id="RHEA:12344"/>
        <dbReference type="Rhea" id="RHEA-COMP:9663"/>
        <dbReference type="Rhea" id="RHEA-COMP:9680"/>
        <dbReference type="ChEBI" id="CHEBI:15378"/>
        <dbReference type="ChEBI" id="CHEBI:57501"/>
        <dbReference type="ChEBI" id="CHEBI:57783"/>
        <dbReference type="ChEBI" id="CHEBI:58349"/>
        <dbReference type="ChEBI" id="CHEBI:78442"/>
        <dbReference type="ChEBI" id="CHEBI:78520"/>
        <dbReference type="EC" id="1.2.1.70"/>
    </reaction>
</comment>
<dbReference type="GO" id="GO:0050661">
    <property type="term" value="F:NADP binding"/>
    <property type="evidence" value="ECO:0007669"/>
    <property type="project" value="InterPro"/>
</dbReference>
<dbReference type="HAMAP" id="MF_00087">
    <property type="entry name" value="Glu_tRNA_reductase"/>
    <property type="match status" value="1"/>
</dbReference>
<evidence type="ECO:0000256" key="6">
    <source>
        <dbReference type="ARBA" id="ARBA00023244"/>
    </source>
</evidence>
<feature type="compositionally biased region" description="Basic and acidic residues" evidence="15">
    <location>
        <begin position="425"/>
        <end position="434"/>
    </location>
</feature>
<dbReference type="InterPro" id="IPR000343">
    <property type="entry name" value="4pyrrol_synth_GluRdtase"/>
</dbReference>
<feature type="domain" description="Tetrapyrrole biosynthesis glutamyl-tRNA reductase dimerisation" evidence="16">
    <location>
        <begin position="317"/>
        <end position="416"/>
    </location>
</feature>
<evidence type="ECO:0000313" key="19">
    <source>
        <dbReference type="EMBL" id="SFG05658.1"/>
    </source>
</evidence>
<dbReference type="Proteomes" id="UP000198752">
    <property type="component" value="Unassembled WGS sequence"/>
</dbReference>
<keyword evidence="4 9" id="KW-0521">NADP</keyword>
<dbReference type="OrthoDB" id="110209at2"/>
<dbReference type="SUPFAM" id="SSF69075">
    <property type="entry name" value="Glutamyl tRNA-reductase dimerization domain"/>
    <property type="match status" value="1"/>
</dbReference>
<dbReference type="Gene3D" id="3.30.460.30">
    <property type="entry name" value="Glutamyl-tRNA reductase, N-terminal domain"/>
    <property type="match status" value="1"/>
</dbReference>
<evidence type="ECO:0000256" key="5">
    <source>
        <dbReference type="ARBA" id="ARBA00023002"/>
    </source>
</evidence>
<feature type="compositionally biased region" description="Basic residues" evidence="15">
    <location>
        <begin position="435"/>
        <end position="444"/>
    </location>
</feature>
<dbReference type="PANTHER" id="PTHR43013">
    <property type="entry name" value="GLUTAMYL-TRNA REDUCTASE"/>
    <property type="match status" value="1"/>
</dbReference>
<dbReference type="PANTHER" id="PTHR43013:SF1">
    <property type="entry name" value="GLUTAMYL-TRNA REDUCTASE"/>
    <property type="match status" value="1"/>
</dbReference>
<evidence type="ECO:0000256" key="12">
    <source>
        <dbReference type="PIRSR" id="PIRSR000445-3"/>
    </source>
</evidence>
<dbReference type="RefSeq" id="WP_093669751.1">
    <property type="nucleotide sequence ID" value="NZ_FOOY01000004.1"/>
</dbReference>
<dbReference type="InterPro" id="IPR015896">
    <property type="entry name" value="4pyrrol_synth_GluRdtase_dimer"/>
</dbReference>
<accession>A0A1I2NPR3</accession>
<dbReference type="InterPro" id="IPR036343">
    <property type="entry name" value="GluRdtase_N_sf"/>
</dbReference>
<feature type="domain" description="Quinate/shikimate 5-dehydrogenase/glutamyl-tRNA reductase" evidence="17">
    <location>
        <begin position="170"/>
        <end position="303"/>
    </location>
</feature>
<dbReference type="SUPFAM" id="SSF69742">
    <property type="entry name" value="Glutamyl tRNA-reductase catalytic, N-terminal domain"/>
    <property type="match status" value="1"/>
</dbReference>
<evidence type="ECO:0000259" key="18">
    <source>
        <dbReference type="Pfam" id="PF05201"/>
    </source>
</evidence>
<feature type="region of interest" description="Disordered" evidence="15">
    <location>
        <begin position="425"/>
        <end position="444"/>
    </location>
</feature>
<comment type="similarity">
    <text evidence="2 9 14">Belongs to the glutamyl-tRNA reductase family.</text>
</comment>
<dbReference type="FunFam" id="3.30.460.30:FF:000001">
    <property type="entry name" value="Glutamyl-tRNA reductase"/>
    <property type="match status" value="1"/>
</dbReference>
<evidence type="ECO:0000256" key="10">
    <source>
        <dbReference type="PIRSR" id="PIRSR000445-1"/>
    </source>
</evidence>
<sequence length="444" mass="49604">MYLRAIGVNHRSAPVAIRERLAFTPRDLNRALSQLKQKNICEVVILSTCNRTELYLVTDHVKAGVEQASYFLARWFTMDASELSDYLFTIEDKEAVAHLFHVACGLDSMILGETQILGQVRAAFLTAQDAGSTGRILNELFRDALNVAKRAHTETQINDHSVSVSYAAVELMKNQMHDLDQKSIVLVGAGETGSLTLKHLISNGASHITIANRTLANGQRLANSVGYGSTAIPLDRLPQAAATADIVISTASASHYLISKNDLLRQKKRRRMFVDLAMPRSMDPTLDEVDGLRLFDLDDLKIVLGDHLEARKGAAAQIEPMIDDELRNFLEWLQTLPVIPAISALRRKVIMIHEQTMRSMENKLPSISEQEREVISTHVRSMLNQFLREPIKQVRQLAAQDRAVEAAHLLTGLFNLDHVQPSEMLVDRTSDVPKKKMKSNSRCN</sequence>
<dbReference type="InterPro" id="IPR006151">
    <property type="entry name" value="Shikm_DH/Glu-tRNA_Rdtase"/>
</dbReference>
<feature type="binding site" evidence="9 11">
    <location>
        <begin position="48"/>
        <end position="51"/>
    </location>
    <ligand>
        <name>substrate</name>
    </ligand>
</feature>
<feature type="domain" description="Glutamyl-tRNA reductase N-terminal" evidence="18">
    <location>
        <begin position="6"/>
        <end position="155"/>
    </location>
</feature>
<name>A0A1I2NPR3_9BACL</name>
<evidence type="ECO:0000256" key="9">
    <source>
        <dbReference type="HAMAP-Rule" id="MF_00087"/>
    </source>
</evidence>
<dbReference type="Gene3D" id="3.40.50.720">
    <property type="entry name" value="NAD(P)-binding Rossmann-like Domain"/>
    <property type="match status" value="1"/>
</dbReference>
<dbReference type="InterPro" id="IPR015895">
    <property type="entry name" value="4pyrrol_synth_GluRdtase_N"/>
</dbReference>
<feature type="binding site" evidence="9 12">
    <location>
        <begin position="188"/>
        <end position="193"/>
    </location>
    <ligand>
        <name>NADP(+)</name>
        <dbReference type="ChEBI" id="CHEBI:58349"/>
    </ligand>
</feature>
<dbReference type="Pfam" id="PF01488">
    <property type="entry name" value="Shikimate_DH"/>
    <property type="match status" value="1"/>
</dbReference>
<dbReference type="InterPro" id="IPR036291">
    <property type="entry name" value="NAD(P)-bd_dom_sf"/>
</dbReference>
<feature type="site" description="Important for activity" evidence="9 13">
    <location>
        <position position="98"/>
    </location>
</feature>
<dbReference type="GO" id="GO:0008883">
    <property type="term" value="F:glutamyl-tRNA reductase activity"/>
    <property type="evidence" value="ECO:0007669"/>
    <property type="project" value="UniProtKB-UniRule"/>
</dbReference>
<feature type="binding site" evidence="9 11">
    <location>
        <begin position="113"/>
        <end position="115"/>
    </location>
    <ligand>
        <name>substrate</name>
    </ligand>
</feature>
<dbReference type="EC" id="1.2.1.70" evidence="3 9"/>
<evidence type="ECO:0000256" key="14">
    <source>
        <dbReference type="RuleBase" id="RU000584"/>
    </source>
</evidence>
<keyword evidence="20" id="KW-1185">Reference proteome</keyword>
<evidence type="ECO:0000256" key="2">
    <source>
        <dbReference type="ARBA" id="ARBA00005916"/>
    </source>
</evidence>
<feature type="active site" description="Nucleophile" evidence="9 10">
    <location>
        <position position="49"/>
    </location>
</feature>
<dbReference type="InterPro" id="IPR036453">
    <property type="entry name" value="GluRdtase_dimer_dom_sf"/>
</dbReference>
<keyword evidence="6 9" id="KW-0627">Porphyrin biosynthesis</keyword>
<evidence type="ECO:0000256" key="3">
    <source>
        <dbReference type="ARBA" id="ARBA00012970"/>
    </source>
</evidence>
<dbReference type="SUPFAM" id="SSF51735">
    <property type="entry name" value="NAD(P)-binding Rossmann-fold domains"/>
    <property type="match status" value="1"/>
</dbReference>
<dbReference type="InterPro" id="IPR018214">
    <property type="entry name" value="GluRdtase_CS"/>
</dbReference>
<dbReference type="PIRSF" id="PIRSF000445">
    <property type="entry name" value="4pyrrol_synth_GluRdtase"/>
    <property type="match status" value="1"/>
</dbReference>
<evidence type="ECO:0000256" key="13">
    <source>
        <dbReference type="PIRSR" id="PIRSR000445-4"/>
    </source>
</evidence>
<feature type="binding site" evidence="9 11">
    <location>
        <position position="119"/>
    </location>
    <ligand>
        <name>substrate</name>
    </ligand>
</feature>
<feature type="binding site" evidence="9 11">
    <location>
        <position position="108"/>
    </location>
    <ligand>
        <name>substrate</name>
    </ligand>
</feature>